<accession>A0A6P8DJA1</accession>
<organism evidence="1 2">
    <name type="scientific">Punica granatum</name>
    <name type="common">Pomegranate</name>
    <dbReference type="NCBI Taxonomy" id="22663"/>
    <lineage>
        <taxon>Eukaryota</taxon>
        <taxon>Viridiplantae</taxon>
        <taxon>Streptophyta</taxon>
        <taxon>Embryophyta</taxon>
        <taxon>Tracheophyta</taxon>
        <taxon>Spermatophyta</taxon>
        <taxon>Magnoliopsida</taxon>
        <taxon>eudicotyledons</taxon>
        <taxon>Gunneridae</taxon>
        <taxon>Pentapetalae</taxon>
        <taxon>rosids</taxon>
        <taxon>malvids</taxon>
        <taxon>Myrtales</taxon>
        <taxon>Lythraceae</taxon>
        <taxon>Punica</taxon>
    </lineage>
</organism>
<reference evidence="1" key="1">
    <citation type="journal article" date="2020" name="Plant Biotechnol. J.">
        <title>The pomegranate (Punica granatum L.) draft genome dissects genetic divergence between soft- and hard-seeded cultivars.</title>
        <authorList>
            <person name="Luo X."/>
            <person name="Li H."/>
            <person name="Wu Z."/>
            <person name="Yao W."/>
            <person name="Zhao P."/>
            <person name="Cao D."/>
            <person name="Yu H."/>
            <person name="Li K."/>
            <person name="Poudel K."/>
            <person name="Zhao D."/>
            <person name="Zhang F."/>
            <person name="Xia X."/>
            <person name="Chen L."/>
            <person name="Wang Q."/>
            <person name="Jing D."/>
            <person name="Cao S."/>
        </authorList>
    </citation>
    <scope>NUCLEOTIDE SEQUENCE [LARGE SCALE GENOMIC DNA]</scope>
    <source>
        <strain evidence="1">cv. Tunisia</strain>
    </source>
</reference>
<proteinExistence type="predicted"/>
<evidence type="ECO:0000313" key="1">
    <source>
        <dbReference type="Proteomes" id="UP000515151"/>
    </source>
</evidence>
<dbReference type="AlphaFoldDB" id="A0A6P8DJA1"/>
<protein>
    <submittedName>
        <fullName evidence="2">Uncharacterized protein LOC116203818</fullName>
    </submittedName>
</protein>
<keyword evidence="1" id="KW-1185">Reference proteome</keyword>
<dbReference type="Pfam" id="PF14223">
    <property type="entry name" value="Retrotran_gag_2"/>
    <property type="match status" value="1"/>
</dbReference>
<evidence type="ECO:0000313" key="2">
    <source>
        <dbReference type="RefSeq" id="XP_031391623.1"/>
    </source>
</evidence>
<name>A0A6P8DJA1_PUNGR</name>
<dbReference type="OrthoDB" id="904370at2759"/>
<dbReference type="RefSeq" id="XP_031391623.1">
    <property type="nucleotide sequence ID" value="XM_031535763.1"/>
</dbReference>
<reference evidence="2" key="2">
    <citation type="submission" date="2025-08" db="UniProtKB">
        <authorList>
            <consortium name="RefSeq"/>
        </authorList>
    </citation>
    <scope>IDENTIFICATION</scope>
    <source>
        <tissue evidence="2">Leaf</tissue>
    </source>
</reference>
<dbReference type="Proteomes" id="UP000515151">
    <property type="component" value="Chromosome 1"/>
</dbReference>
<dbReference type="GeneID" id="116203818"/>
<gene>
    <name evidence="2" type="primary">LOC116203818</name>
</gene>
<sequence length="207" mass="23634">MLARSFFSPLAAILKENKLIGLNYVDWKRNLNISQHEKLDIAYDIMQSLTEMFVDKSRPAKQAAIRAIMNTRMAEVASVRDHMLKMISCFNEGDTLGVDINGQSQVDMVLETLTDSFRQFKLNYNMGMLNMTLPKLMKKLQAVEAITEPQSTVQLAQSSTLRLKSKGGKVKKKGKHQWEHSRVRRQPLNPKKRIRVISPEENAFIVG</sequence>